<dbReference type="AlphaFoldDB" id="A0A162LPZ4"/>
<dbReference type="RefSeq" id="WP_062761943.1">
    <property type="nucleotide sequence ID" value="NZ_CP121045.1"/>
</dbReference>
<accession>A0A162LPZ4</accession>
<gene>
    <name evidence="5" type="ORF">AUP44_02640</name>
</gene>
<evidence type="ECO:0000259" key="4">
    <source>
        <dbReference type="Pfam" id="PF01645"/>
    </source>
</evidence>
<feature type="domain" description="Glutamate synthase" evidence="4">
    <location>
        <begin position="171"/>
        <end position="488"/>
    </location>
</feature>
<dbReference type="PANTHER" id="PTHR43819">
    <property type="entry name" value="ARCHAEAL-TYPE GLUTAMATE SYNTHASE [NADPH]"/>
    <property type="match status" value="1"/>
</dbReference>
<dbReference type="InterPro" id="IPR024188">
    <property type="entry name" value="GltB"/>
</dbReference>
<reference evidence="5 6" key="1">
    <citation type="submission" date="2015-12" db="EMBL/GenBank/DDBJ databases">
        <title>Genome sequence of Tistrella mobilis MCCC 1A02139.</title>
        <authorList>
            <person name="Lu L."/>
            <person name="Lai Q."/>
            <person name="Shao Z."/>
            <person name="Qian P."/>
        </authorList>
    </citation>
    <scope>NUCLEOTIDE SEQUENCE [LARGE SCALE GENOMIC DNA]</scope>
    <source>
        <strain evidence="5 6">MCCC 1A02139</strain>
    </source>
</reference>
<dbReference type="GO" id="GO:0006537">
    <property type="term" value="P:glutamate biosynthetic process"/>
    <property type="evidence" value="ECO:0007669"/>
    <property type="project" value="InterPro"/>
</dbReference>
<keyword evidence="3" id="KW-0472">Membrane</keyword>
<evidence type="ECO:0000256" key="2">
    <source>
        <dbReference type="PIRNR" id="PIRNR006429"/>
    </source>
</evidence>
<name>A0A162LPZ4_9PROT</name>
<dbReference type="PIRSF" id="PIRSF006429">
    <property type="entry name" value="GOGAT_lg_2"/>
    <property type="match status" value="1"/>
</dbReference>
<dbReference type="InterPro" id="IPR027283">
    <property type="entry name" value="YerD"/>
</dbReference>
<evidence type="ECO:0000256" key="3">
    <source>
        <dbReference type="SAM" id="Phobius"/>
    </source>
</evidence>
<dbReference type="PANTHER" id="PTHR43819:SF1">
    <property type="entry name" value="ARCHAEAL-TYPE GLUTAMATE SYNTHASE [NADPH]"/>
    <property type="match status" value="1"/>
</dbReference>
<feature type="transmembrane region" description="Helical" evidence="3">
    <location>
        <begin position="20"/>
        <end position="40"/>
    </location>
</feature>
<keyword evidence="3" id="KW-1133">Transmembrane helix</keyword>
<dbReference type="Gene3D" id="3.20.20.70">
    <property type="entry name" value="Aldolase class I"/>
    <property type="match status" value="1"/>
</dbReference>
<proteinExistence type="inferred from homology"/>
<dbReference type="InterPro" id="IPR013785">
    <property type="entry name" value="Aldolase_TIM"/>
</dbReference>
<evidence type="ECO:0000256" key="1">
    <source>
        <dbReference type="ARBA" id="ARBA00009716"/>
    </source>
</evidence>
<comment type="similarity">
    <text evidence="1 2">Belongs to the glutamate synthase family.</text>
</comment>
<dbReference type="Proteomes" id="UP000075787">
    <property type="component" value="Unassembled WGS sequence"/>
</dbReference>
<dbReference type="Pfam" id="PF01645">
    <property type="entry name" value="Glu_synthase"/>
    <property type="match status" value="1"/>
</dbReference>
<evidence type="ECO:0000313" key="6">
    <source>
        <dbReference type="Proteomes" id="UP000075787"/>
    </source>
</evidence>
<dbReference type="OrthoDB" id="9795032at2"/>
<dbReference type="CDD" id="cd02808">
    <property type="entry name" value="GltS_FMN"/>
    <property type="match status" value="1"/>
</dbReference>
<feature type="transmembrane region" description="Helical" evidence="3">
    <location>
        <begin position="46"/>
        <end position="65"/>
    </location>
</feature>
<evidence type="ECO:0000313" key="5">
    <source>
        <dbReference type="EMBL" id="KYO56266.1"/>
    </source>
</evidence>
<dbReference type="InterPro" id="IPR002932">
    <property type="entry name" value="Glu_synthdom"/>
</dbReference>
<dbReference type="GeneID" id="97243827"/>
<keyword evidence="3" id="KW-0812">Transmembrane</keyword>
<sequence length="550" mass="59451">MTAKTEIGGAERSITLDRAIRHGTFILITLATLLCLILGVTVEAEILWALVVLVPLVVLGIVDLGQERHAIRRNYPVVGHLRWAFEALRPYLRQYIVEDDLEGRPYDRLARSLVYERAKGDEDAQPLGTQLDVYAPRYEAIVHSIAPHPVATEPFRVKVGGPQCTKPYHAQVLNISAMSFGSLSARAIEALNLGAARGGFYHDTGEGGLSPYHRMHGGDLVWELGSGYFGCRDEHGRFDPDLFAETARLDQVKMIEIKLSQGAKPGHGGMLPGPKVTAEIAATRKVPEGVDCISPARHSAFDDPEGMMHFVARLRELSGGKPVGIKLCVGQPHEVFAIVKAMRSTGILLDFIVVDGAEGGTGAAPREFSDHLGLPLREGLVLVRNALVGAALHPHVRIGAAGKMVSAFDIAAALATGADWCNAARAFMFSIGCVQSVKCHTGRCPTGVATQDPDRQKGLVVEDKAERVRRFQSRTVHALAELVAAAGLDHPSDLEPRHLLHRRSPNEIVPMDRLYPFLTPGALIDAPDATPYASDWAAADPASFAPRRAA</sequence>
<dbReference type="PIRSF" id="PIRSF500060">
    <property type="entry name" value="UCP500060"/>
    <property type="match status" value="1"/>
</dbReference>
<organism evidence="5 6">
    <name type="scientific">Tistrella mobilis</name>
    <dbReference type="NCBI Taxonomy" id="171437"/>
    <lineage>
        <taxon>Bacteria</taxon>
        <taxon>Pseudomonadati</taxon>
        <taxon>Pseudomonadota</taxon>
        <taxon>Alphaproteobacteria</taxon>
        <taxon>Geminicoccales</taxon>
        <taxon>Geminicoccaceae</taxon>
        <taxon>Tistrella</taxon>
    </lineage>
</organism>
<dbReference type="EMBL" id="LPZR01000046">
    <property type="protein sequence ID" value="KYO56266.1"/>
    <property type="molecule type" value="Genomic_DNA"/>
</dbReference>
<dbReference type="GO" id="GO:0015930">
    <property type="term" value="F:glutamate synthase activity"/>
    <property type="evidence" value="ECO:0007669"/>
    <property type="project" value="InterPro"/>
</dbReference>
<dbReference type="SUPFAM" id="SSF51395">
    <property type="entry name" value="FMN-linked oxidoreductases"/>
    <property type="match status" value="1"/>
</dbReference>
<protein>
    <submittedName>
        <fullName evidence="5">Glutamate synthase</fullName>
    </submittedName>
</protein>
<comment type="caution">
    <text evidence="5">The sequence shown here is derived from an EMBL/GenBank/DDBJ whole genome shotgun (WGS) entry which is preliminary data.</text>
</comment>